<evidence type="ECO:0000256" key="1">
    <source>
        <dbReference type="ARBA" id="ARBA00006678"/>
    </source>
</evidence>
<dbReference type="AlphaFoldDB" id="E1IHJ6"/>
<dbReference type="Pfam" id="PF01138">
    <property type="entry name" value="RNase_PH"/>
    <property type="match status" value="1"/>
</dbReference>
<evidence type="ECO:0000256" key="6">
    <source>
        <dbReference type="ARBA" id="ARBA00022884"/>
    </source>
</evidence>
<dbReference type="GO" id="GO:0009022">
    <property type="term" value="F:tRNA nucleotidyltransferase activity"/>
    <property type="evidence" value="ECO:0007669"/>
    <property type="project" value="UniProtKB-UniRule"/>
</dbReference>
<protein>
    <recommendedName>
        <fullName evidence="7">Ribonuclease PH</fullName>
        <shortName evidence="7">RNase PH</shortName>
        <ecNumber evidence="7">2.7.7.56</ecNumber>
    </recommendedName>
    <alternativeName>
        <fullName evidence="7">tRNA nucleotidyltransferase</fullName>
    </alternativeName>
</protein>
<evidence type="ECO:0000313" key="10">
    <source>
        <dbReference type="EMBL" id="EFO79359.1"/>
    </source>
</evidence>
<feature type="domain" description="Exoribonuclease phosphorolytic" evidence="8">
    <location>
        <begin position="15"/>
        <end position="143"/>
    </location>
</feature>
<keyword evidence="11" id="KW-1185">Reference proteome</keyword>
<dbReference type="Proteomes" id="UP000054010">
    <property type="component" value="Unassembled WGS sequence"/>
</dbReference>
<dbReference type="PANTHER" id="PTHR11953">
    <property type="entry name" value="EXOSOME COMPLEX COMPONENT"/>
    <property type="match status" value="1"/>
</dbReference>
<dbReference type="InterPro" id="IPR001247">
    <property type="entry name" value="ExoRNase_PH_dom1"/>
</dbReference>
<accession>E1IHJ6</accession>
<dbReference type="Pfam" id="PF03725">
    <property type="entry name" value="RNase_PH_C"/>
    <property type="match status" value="1"/>
</dbReference>
<dbReference type="GO" id="GO:0000049">
    <property type="term" value="F:tRNA binding"/>
    <property type="evidence" value="ECO:0007669"/>
    <property type="project" value="UniProtKB-UniRule"/>
</dbReference>
<keyword evidence="3 7" id="KW-0820">tRNA-binding</keyword>
<comment type="subunit">
    <text evidence="7">Homohexameric ring arranged as a trimer of dimers.</text>
</comment>
<dbReference type="STRING" id="765420.OSCT_2797"/>
<keyword evidence="4 7" id="KW-0819">tRNA processing</keyword>
<dbReference type="InterPro" id="IPR002381">
    <property type="entry name" value="RNase_PH_bac-type"/>
</dbReference>
<dbReference type="InterPro" id="IPR036345">
    <property type="entry name" value="ExoRNase_PH_dom2_sf"/>
</dbReference>
<proteinExistence type="inferred from homology"/>
<dbReference type="GO" id="GO:0016075">
    <property type="term" value="P:rRNA catabolic process"/>
    <property type="evidence" value="ECO:0007669"/>
    <property type="project" value="UniProtKB-UniRule"/>
</dbReference>
<evidence type="ECO:0000256" key="4">
    <source>
        <dbReference type="ARBA" id="ARBA00022694"/>
    </source>
</evidence>
<reference evidence="10 11" key="1">
    <citation type="journal article" date="2011" name="J. Bacteriol.">
        <title>Draft genome sequence of the anoxygenic filamentous phototrophic bacterium Oscillochloris trichoides subsp. DG-6.</title>
        <authorList>
            <person name="Kuznetsov B.B."/>
            <person name="Ivanovsky R.N."/>
            <person name="Keppen O.I."/>
            <person name="Sukhacheva M.V."/>
            <person name="Bumazhkin B.K."/>
            <person name="Patutina E.O."/>
            <person name="Beletsky A.V."/>
            <person name="Mardanov A.V."/>
            <person name="Baslerov R.V."/>
            <person name="Panteleeva A.N."/>
            <person name="Kolganova T.V."/>
            <person name="Ravin N.V."/>
            <person name="Skryabin K.G."/>
        </authorList>
    </citation>
    <scope>NUCLEOTIDE SEQUENCE [LARGE SCALE GENOMIC DNA]</scope>
    <source>
        <strain evidence="10 11">DG-6</strain>
    </source>
</reference>
<dbReference type="GO" id="GO:0031125">
    <property type="term" value="P:rRNA 3'-end processing"/>
    <property type="evidence" value="ECO:0007669"/>
    <property type="project" value="UniProtKB-ARBA"/>
</dbReference>
<dbReference type="GO" id="GO:0000175">
    <property type="term" value="F:3'-5'-RNA exonuclease activity"/>
    <property type="evidence" value="ECO:0007669"/>
    <property type="project" value="UniProtKB-UniRule"/>
</dbReference>
<gene>
    <name evidence="7" type="primary">rph</name>
    <name evidence="10" type="ORF">OSCT_2797</name>
</gene>
<dbReference type="PANTHER" id="PTHR11953:SF0">
    <property type="entry name" value="EXOSOME COMPLEX COMPONENT RRP41"/>
    <property type="match status" value="1"/>
</dbReference>
<comment type="similarity">
    <text evidence="1 7">Belongs to the RNase PH family.</text>
</comment>
<evidence type="ECO:0000256" key="2">
    <source>
        <dbReference type="ARBA" id="ARBA00022552"/>
    </source>
</evidence>
<dbReference type="InterPro" id="IPR018336">
    <property type="entry name" value="RNase_PH_CS"/>
</dbReference>
<dbReference type="SUPFAM" id="SSF55666">
    <property type="entry name" value="Ribonuclease PH domain 2-like"/>
    <property type="match status" value="1"/>
</dbReference>
<dbReference type="HOGENOM" id="CLU_050858_0_0_0"/>
<dbReference type="eggNOG" id="COG0689">
    <property type="taxonomic scope" value="Bacteria"/>
</dbReference>
<evidence type="ECO:0000256" key="7">
    <source>
        <dbReference type="HAMAP-Rule" id="MF_00564"/>
    </source>
</evidence>
<evidence type="ECO:0000256" key="5">
    <source>
        <dbReference type="ARBA" id="ARBA00022695"/>
    </source>
</evidence>
<dbReference type="NCBIfam" id="TIGR01966">
    <property type="entry name" value="RNasePH"/>
    <property type="match status" value="1"/>
</dbReference>
<dbReference type="HAMAP" id="MF_00564">
    <property type="entry name" value="RNase_PH"/>
    <property type="match status" value="1"/>
</dbReference>
<dbReference type="InterPro" id="IPR050080">
    <property type="entry name" value="RNase_PH"/>
</dbReference>
<dbReference type="InterPro" id="IPR020568">
    <property type="entry name" value="Ribosomal_Su5_D2-typ_SF"/>
</dbReference>
<name>E1IHJ6_9CHLR</name>
<dbReference type="Gene3D" id="3.30.230.70">
    <property type="entry name" value="GHMP Kinase, N-terminal domain"/>
    <property type="match status" value="1"/>
</dbReference>
<feature type="binding site" evidence="7">
    <location>
        <position position="89"/>
    </location>
    <ligand>
        <name>phosphate</name>
        <dbReference type="ChEBI" id="CHEBI:43474"/>
        <note>substrate</note>
    </ligand>
</feature>
<dbReference type="GO" id="GO:0008033">
    <property type="term" value="P:tRNA processing"/>
    <property type="evidence" value="ECO:0007669"/>
    <property type="project" value="UniProtKB-UniRule"/>
</dbReference>
<comment type="function">
    <text evidence="7">Phosphorolytic 3'-5' exoribonuclease that plays an important role in tRNA 3'-end maturation. Removes nucleotide residues following the 3'-CCA terminus of tRNAs; can also add nucleotides to the ends of RNA molecules by using nucleoside diphosphates as substrates, but this may not be physiologically important. Probably plays a role in initiation of 16S rRNA degradation (leading to ribosome degradation) during starvation.</text>
</comment>
<keyword evidence="2 7" id="KW-0698">rRNA processing</keyword>
<feature type="domain" description="Exoribonuclease phosphorolytic" evidence="9">
    <location>
        <begin position="162"/>
        <end position="226"/>
    </location>
</feature>
<dbReference type="InterPro" id="IPR027408">
    <property type="entry name" value="PNPase/RNase_PH_dom_sf"/>
</dbReference>
<dbReference type="InterPro" id="IPR015847">
    <property type="entry name" value="ExoRNase_PH_dom2"/>
</dbReference>
<keyword evidence="7" id="KW-0808">Transferase</keyword>
<feature type="binding site" evidence="7">
    <location>
        <begin position="127"/>
        <end position="129"/>
    </location>
    <ligand>
        <name>phosphate</name>
        <dbReference type="ChEBI" id="CHEBI:43474"/>
        <note>substrate</note>
    </ligand>
</feature>
<keyword evidence="6" id="KW-0694">RNA-binding</keyword>
<comment type="caution">
    <text evidence="10">The sequence shown here is derived from an EMBL/GenBank/DDBJ whole genome shotgun (WGS) entry which is preliminary data.</text>
</comment>
<evidence type="ECO:0000259" key="8">
    <source>
        <dbReference type="Pfam" id="PF01138"/>
    </source>
</evidence>
<comment type="catalytic activity">
    <reaction evidence="7">
        <text>tRNA(n+1) + phosphate = tRNA(n) + a ribonucleoside 5'-diphosphate</text>
        <dbReference type="Rhea" id="RHEA:10628"/>
        <dbReference type="Rhea" id="RHEA-COMP:17343"/>
        <dbReference type="Rhea" id="RHEA-COMP:17344"/>
        <dbReference type="ChEBI" id="CHEBI:43474"/>
        <dbReference type="ChEBI" id="CHEBI:57930"/>
        <dbReference type="ChEBI" id="CHEBI:173114"/>
        <dbReference type="EC" id="2.7.7.56"/>
    </reaction>
</comment>
<dbReference type="SUPFAM" id="SSF54211">
    <property type="entry name" value="Ribosomal protein S5 domain 2-like"/>
    <property type="match status" value="1"/>
</dbReference>
<dbReference type="PROSITE" id="PS01277">
    <property type="entry name" value="RIBONUCLEASE_PH"/>
    <property type="match status" value="1"/>
</dbReference>
<keyword evidence="5 7" id="KW-0548">Nucleotidyltransferase</keyword>
<evidence type="ECO:0000256" key="3">
    <source>
        <dbReference type="ARBA" id="ARBA00022555"/>
    </source>
</evidence>
<sequence>MEKLMARQSGRLPTELRSIEILVNAAPYAEGSALISCGNTRVLCAASLEPQVPGWLRGQQRGWVTAEYSLLPRSTHTRTRRERSGPSGRTQEIQRLIGRSLRAAVDLEALGECMITVDCDVLQADGGTRTAAITGGYVALALALRKLHAEGLIATNPIRYAVAAISVGVVEGQMLLDLDYAEDSSADLDCNIVQTASGAFVEVQGTAEGMPIDRAQLDALLDLASQGIARLITIQQAVLG</sequence>
<dbReference type="FunFam" id="3.30.230.70:FF:000003">
    <property type="entry name" value="Ribonuclease PH"/>
    <property type="match status" value="1"/>
</dbReference>
<dbReference type="EC" id="2.7.7.56" evidence="7"/>
<evidence type="ECO:0000259" key="9">
    <source>
        <dbReference type="Pfam" id="PF03725"/>
    </source>
</evidence>
<evidence type="ECO:0000313" key="11">
    <source>
        <dbReference type="Proteomes" id="UP000054010"/>
    </source>
</evidence>
<dbReference type="CDD" id="cd11362">
    <property type="entry name" value="RNase_PH_bact"/>
    <property type="match status" value="1"/>
</dbReference>
<dbReference type="EMBL" id="ADVR01000116">
    <property type="protein sequence ID" value="EFO79359.1"/>
    <property type="molecule type" value="Genomic_DNA"/>
</dbReference>
<organism evidence="10 11">
    <name type="scientific">Oscillochloris trichoides DG-6</name>
    <dbReference type="NCBI Taxonomy" id="765420"/>
    <lineage>
        <taxon>Bacteria</taxon>
        <taxon>Bacillati</taxon>
        <taxon>Chloroflexota</taxon>
        <taxon>Chloroflexia</taxon>
        <taxon>Chloroflexales</taxon>
        <taxon>Chloroflexineae</taxon>
        <taxon>Oscillochloridaceae</taxon>
        <taxon>Oscillochloris</taxon>
    </lineage>
</organism>